<keyword evidence="1 3" id="KW-0238">DNA-binding</keyword>
<dbReference type="Pfam" id="PF18291">
    <property type="entry name" value="HU-HIG"/>
    <property type="match status" value="1"/>
</dbReference>
<dbReference type="Proteomes" id="UP001597032">
    <property type="component" value="Unassembled WGS sequence"/>
</dbReference>
<name>A0ABW2Z7X4_9FLAO</name>
<protein>
    <submittedName>
        <fullName evidence="3">HU family DNA-binding protein</fullName>
    </submittedName>
</protein>
<evidence type="ECO:0000313" key="4">
    <source>
        <dbReference type="Proteomes" id="UP001597032"/>
    </source>
</evidence>
<evidence type="ECO:0000259" key="2">
    <source>
        <dbReference type="Pfam" id="PF18291"/>
    </source>
</evidence>
<dbReference type="EMBL" id="JBHTIC010000008">
    <property type="protein sequence ID" value="MFD0762277.1"/>
    <property type="molecule type" value="Genomic_DNA"/>
</dbReference>
<reference evidence="4" key="1">
    <citation type="journal article" date="2019" name="Int. J. Syst. Evol. Microbiol.">
        <title>The Global Catalogue of Microorganisms (GCM) 10K type strain sequencing project: providing services to taxonomists for standard genome sequencing and annotation.</title>
        <authorList>
            <consortium name="The Broad Institute Genomics Platform"/>
            <consortium name="The Broad Institute Genome Sequencing Center for Infectious Disease"/>
            <person name="Wu L."/>
            <person name="Ma J."/>
        </authorList>
    </citation>
    <scope>NUCLEOTIDE SEQUENCE [LARGE SCALE GENOMIC DNA]</scope>
    <source>
        <strain evidence="4">CCUG 60022</strain>
    </source>
</reference>
<dbReference type="GO" id="GO:0003677">
    <property type="term" value="F:DNA binding"/>
    <property type="evidence" value="ECO:0007669"/>
    <property type="project" value="UniProtKB-KW"/>
</dbReference>
<dbReference type="InterPro" id="IPR010992">
    <property type="entry name" value="IHF-like_DNA-bd_dom_sf"/>
</dbReference>
<dbReference type="InterPro" id="IPR041607">
    <property type="entry name" value="HU-HIG"/>
</dbReference>
<evidence type="ECO:0000256" key="1">
    <source>
        <dbReference type="ARBA" id="ARBA00023125"/>
    </source>
</evidence>
<sequence>MPIRYRITKRSNTIANNKAPQYIMQAVSTGVVDLDQISYQISNECTLSKVDVKMVLYALGEKLQFHLEDGKIVDLENIGKFKIGFKCKADPNPANLTPKRNIQKYHLNFQPSVVLKRWLKRGITTYKEGSRSK</sequence>
<dbReference type="SUPFAM" id="SSF47729">
    <property type="entry name" value="IHF-like DNA-binding proteins"/>
    <property type="match status" value="1"/>
</dbReference>
<organism evidence="3 4">
    <name type="scientific">Lutibacter aestuarii</name>
    <dbReference type="NCBI Taxonomy" id="861111"/>
    <lineage>
        <taxon>Bacteria</taxon>
        <taxon>Pseudomonadati</taxon>
        <taxon>Bacteroidota</taxon>
        <taxon>Flavobacteriia</taxon>
        <taxon>Flavobacteriales</taxon>
        <taxon>Flavobacteriaceae</taxon>
        <taxon>Lutibacter</taxon>
    </lineage>
</organism>
<dbReference type="Gene3D" id="4.10.520.10">
    <property type="entry name" value="IHF-like DNA-binding proteins"/>
    <property type="match status" value="1"/>
</dbReference>
<gene>
    <name evidence="3" type="ORF">ACFQZW_09305</name>
</gene>
<feature type="domain" description="HU" evidence="2">
    <location>
        <begin position="1"/>
        <end position="122"/>
    </location>
</feature>
<proteinExistence type="predicted"/>
<accession>A0ABW2Z7X4</accession>
<comment type="caution">
    <text evidence="3">The sequence shown here is derived from an EMBL/GenBank/DDBJ whole genome shotgun (WGS) entry which is preliminary data.</text>
</comment>
<evidence type="ECO:0000313" key="3">
    <source>
        <dbReference type="EMBL" id="MFD0762277.1"/>
    </source>
</evidence>
<keyword evidence="4" id="KW-1185">Reference proteome</keyword>
<dbReference type="RefSeq" id="WP_298262592.1">
    <property type="nucleotide sequence ID" value="NZ_JBHTIC010000008.1"/>
</dbReference>